<keyword evidence="5" id="KW-0503">Monooxygenase</keyword>
<dbReference type="Gene3D" id="3.40.50.150">
    <property type="entry name" value="Vaccinia Virus protein VP39"/>
    <property type="match status" value="1"/>
</dbReference>
<evidence type="ECO:0000313" key="9">
    <source>
        <dbReference type="Proteomes" id="UP001303647"/>
    </source>
</evidence>
<evidence type="ECO:0000256" key="3">
    <source>
        <dbReference type="ARBA" id="ARBA00022827"/>
    </source>
</evidence>
<dbReference type="AlphaFoldDB" id="A0AAN7CJR4"/>
<dbReference type="InterPro" id="IPR036188">
    <property type="entry name" value="FAD/NAD-bd_sf"/>
</dbReference>
<keyword evidence="9" id="KW-1185">Reference proteome</keyword>
<dbReference type="InterPro" id="IPR029063">
    <property type="entry name" value="SAM-dependent_MTases_sf"/>
</dbReference>
<feature type="compositionally biased region" description="Polar residues" evidence="6">
    <location>
        <begin position="441"/>
        <end position="452"/>
    </location>
</feature>
<reference evidence="8" key="1">
    <citation type="journal article" date="2023" name="Mol. Phylogenet. Evol.">
        <title>Genome-scale phylogeny and comparative genomics of the fungal order Sordariales.</title>
        <authorList>
            <person name="Hensen N."/>
            <person name="Bonometti L."/>
            <person name="Westerberg I."/>
            <person name="Brannstrom I.O."/>
            <person name="Guillou S."/>
            <person name="Cros-Aarteil S."/>
            <person name="Calhoun S."/>
            <person name="Haridas S."/>
            <person name="Kuo A."/>
            <person name="Mondo S."/>
            <person name="Pangilinan J."/>
            <person name="Riley R."/>
            <person name="LaButti K."/>
            <person name="Andreopoulos B."/>
            <person name="Lipzen A."/>
            <person name="Chen C."/>
            <person name="Yan M."/>
            <person name="Daum C."/>
            <person name="Ng V."/>
            <person name="Clum A."/>
            <person name="Steindorff A."/>
            <person name="Ohm R.A."/>
            <person name="Martin F."/>
            <person name="Silar P."/>
            <person name="Natvig D.O."/>
            <person name="Lalanne C."/>
            <person name="Gautier V."/>
            <person name="Ament-Velasquez S.L."/>
            <person name="Kruys A."/>
            <person name="Hutchinson M.I."/>
            <person name="Powell A.J."/>
            <person name="Barry K."/>
            <person name="Miller A.N."/>
            <person name="Grigoriev I.V."/>
            <person name="Debuchy R."/>
            <person name="Gladieux P."/>
            <person name="Hiltunen Thoren M."/>
            <person name="Johannesson H."/>
        </authorList>
    </citation>
    <scope>NUCLEOTIDE SEQUENCE</scope>
    <source>
        <strain evidence="8">CBS 359.72</strain>
    </source>
</reference>
<dbReference type="PRINTS" id="PR00420">
    <property type="entry name" value="RNGMNOXGNASE"/>
</dbReference>
<dbReference type="SUPFAM" id="SSF51905">
    <property type="entry name" value="FAD/NAD(P)-binding domain"/>
    <property type="match status" value="1"/>
</dbReference>
<comment type="caution">
    <text evidence="8">The sequence shown here is derived from an EMBL/GenBank/DDBJ whole genome shotgun (WGS) entry which is preliminary data.</text>
</comment>
<dbReference type="PANTHER" id="PTHR47178">
    <property type="entry name" value="MONOOXYGENASE, FAD-BINDING"/>
    <property type="match status" value="1"/>
</dbReference>
<dbReference type="SUPFAM" id="SSF53335">
    <property type="entry name" value="S-adenosyl-L-methionine-dependent methyltransferases"/>
    <property type="match status" value="1"/>
</dbReference>
<feature type="non-terminal residue" evidence="8">
    <location>
        <position position="1"/>
    </location>
</feature>
<feature type="compositionally biased region" description="Basic and acidic residues" evidence="6">
    <location>
        <begin position="455"/>
        <end position="465"/>
    </location>
</feature>
<dbReference type="GO" id="GO:0071949">
    <property type="term" value="F:FAD binding"/>
    <property type="evidence" value="ECO:0007669"/>
    <property type="project" value="InterPro"/>
</dbReference>
<keyword evidence="4" id="KW-0560">Oxidoreductase</keyword>
<organism evidence="8 9">
    <name type="scientific">Corynascus novoguineensis</name>
    <dbReference type="NCBI Taxonomy" id="1126955"/>
    <lineage>
        <taxon>Eukaryota</taxon>
        <taxon>Fungi</taxon>
        <taxon>Dikarya</taxon>
        <taxon>Ascomycota</taxon>
        <taxon>Pezizomycotina</taxon>
        <taxon>Sordariomycetes</taxon>
        <taxon>Sordariomycetidae</taxon>
        <taxon>Sordariales</taxon>
        <taxon>Chaetomiaceae</taxon>
        <taxon>Corynascus</taxon>
    </lineage>
</organism>
<feature type="compositionally biased region" description="Low complexity" evidence="6">
    <location>
        <begin position="415"/>
        <end position="434"/>
    </location>
</feature>
<evidence type="ECO:0000256" key="6">
    <source>
        <dbReference type="SAM" id="MobiDB-lite"/>
    </source>
</evidence>
<comment type="cofactor">
    <cofactor evidence="1">
        <name>FAD</name>
        <dbReference type="ChEBI" id="CHEBI:57692"/>
    </cofactor>
</comment>
<keyword evidence="3" id="KW-0274">FAD</keyword>
<sequence length="771" mass="86300">IVLQLETASKMTDPNGNNALKVAIIGAGLTGLLTAHGLKKRGFDVVVFEKDLQLGDRPRDWTILIHWAMPLFQKLLPEHLVEKLPEALCNPSQVFDEEAETLPVYNGETGKLLFQSKVPGARRVSRQRLRALLAKDLDEAGVIQWGKQLAELSVDEGSACGPVQLQFQDGMSYEAQYVLGADGSWSKVRELLFNGDEAARVQFSGYMFATAVARYGDAAKVNAYRHGVMYAGDSDDLSQWTTMWVKIWRKSIGVPPEGVNAGQPALNYLKETTNGQAEPFQSIIDWTPEDSDCYIDEMKYWVPQPFDNRGGRITLAGDAAHPMLIFRGQGFQHAILDASQYLDALIKVHEKADTREQAISAYDADMIERGSKAVQQALREAEFSMNPETVSQMMMAKQGHGRSSPPPNLDKGKSTETTAAAAADISSDKSPASIGPRRDPNSNTPLQSTPSPTRKLPDGDDRRQQDSSLAILAAEPDEVHDEDEFVLTDGYDTASTGSTSVTSSVYAHSIENGRRYQHFRNGRYPIPNDDEELNREDMKHAMLLELCDGIWAIEMGDRFPSARVRGIDLSPTQPAWVPPNVDFLVDDCEQDEWLDSNVDFVHLRFMIIVLRDVPRVLNHAYESLKPGGWIELQELCAEILCDDGSMPDDDPVKYMYELGRRAFEKFGMNVTLPKNLEPMLRDAGFQNIQCVVKKVPIGPWARDKTLRLIGQYQKMAVQEIMPILPGRPFTALGMSQVESQVTLAHARQGLDDMRVHRYFHYYFWFAQKPLN</sequence>
<feature type="domain" description="FAD-binding" evidence="7">
    <location>
        <begin position="21"/>
        <end position="192"/>
    </location>
</feature>
<feature type="domain" description="FAD-binding" evidence="7">
    <location>
        <begin position="308"/>
        <end position="376"/>
    </location>
</feature>
<keyword evidence="2" id="KW-0285">Flavoprotein</keyword>
<dbReference type="EMBL" id="MU857832">
    <property type="protein sequence ID" value="KAK4243329.1"/>
    <property type="molecule type" value="Genomic_DNA"/>
</dbReference>
<dbReference type="Gene3D" id="3.50.50.60">
    <property type="entry name" value="FAD/NAD(P)-binding domain"/>
    <property type="match status" value="1"/>
</dbReference>
<name>A0AAN7CJR4_9PEZI</name>
<evidence type="ECO:0000259" key="7">
    <source>
        <dbReference type="Pfam" id="PF01494"/>
    </source>
</evidence>
<accession>A0AAN7CJR4</accession>
<dbReference type="Pfam" id="PF13489">
    <property type="entry name" value="Methyltransf_23"/>
    <property type="match status" value="1"/>
</dbReference>
<feature type="region of interest" description="Disordered" evidence="6">
    <location>
        <begin position="395"/>
        <end position="465"/>
    </location>
</feature>
<evidence type="ECO:0000256" key="1">
    <source>
        <dbReference type="ARBA" id="ARBA00001974"/>
    </source>
</evidence>
<gene>
    <name evidence="8" type="ORF">C7999DRAFT_18309</name>
</gene>
<dbReference type="Proteomes" id="UP001303647">
    <property type="component" value="Unassembled WGS sequence"/>
</dbReference>
<dbReference type="PANTHER" id="PTHR47178:SF3">
    <property type="entry name" value="FAD-BINDING DOMAIN-CONTAINING PROTEIN"/>
    <property type="match status" value="1"/>
</dbReference>
<evidence type="ECO:0000313" key="8">
    <source>
        <dbReference type="EMBL" id="KAK4243329.1"/>
    </source>
</evidence>
<evidence type="ECO:0000256" key="4">
    <source>
        <dbReference type="ARBA" id="ARBA00023002"/>
    </source>
</evidence>
<dbReference type="GO" id="GO:0004497">
    <property type="term" value="F:monooxygenase activity"/>
    <property type="evidence" value="ECO:0007669"/>
    <property type="project" value="UniProtKB-KW"/>
</dbReference>
<protein>
    <recommendedName>
        <fullName evidence="7">FAD-binding domain-containing protein</fullName>
    </recommendedName>
</protein>
<proteinExistence type="predicted"/>
<dbReference type="InterPro" id="IPR002938">
    <property type="entry name" value="FAD-bd"/>
</dbReference>
<reference evidence="8" key="2">
    <citation type="submission" date="2023-05" db="EMBL/GenBank/DDBJ databases">
        <authorList>
            <consortium name="Lawrence Berkeley National Laboratory"/>
            <person name="Steindorff A."/>
            <person name="Hensen N."/>
            <person name="Bonometti L."/>
            <person name="Westerberg I."/>
            <person name="Brannstrom I.O."/>
            <person name="Guillou S."/>
            <person name="Cros-Aarteil S."/>
            <person name="Calhoun S."/>
            <person name="Haridas S."/>
            <person name="Kuo A."/>
            <person name="Mondo S."/>
            <person name="Pangilinan J."/>
            <person name="Riley R."/>
            <person name="Labutti K."/>
            <person name="Andreopoulos B."/>
            <person name="Lipzen A."/>
            <person name="Chen C."/>
            <person name="Yanf M."/>
            <person name="Daum C."/>
            <person name="Ng V."/>
            <person name="Clum A."/>
            <person name="Ohm R."/>
            <person name="Martin F."/>
            <person name="Silar P."/>
            <person name="Natvig D."/>
            <person name="Lalanne C."/>
            <person name="Gautier V."/>
            <person name="Ament-Velasquez S.L."/>
            <person name="Kruys A."/>
            <person name="Hutchinson M.I."/>
            <person name="Powell A.J."/>
            <person name="Barry K."/>
            <person name="Miller A.N."/>
            <person name="Grigoriev I.V."/>
            <person name="Debuchy R."/>
            <person name="Gladieux P."/>
            <person name="Thoren M.H."/>
            <person name="Johannesson H."/>
        </authorList>
    </citation>
    <scope>NUCLEOTIDE SEQUENCE</scope>
    <source>
        <strain evidence="8">CBS 359.72</strain>
    </source>
</reference>
<evidence type="ECO:0000256" key="2">
    <source>
        <dbReference type="ARBA" id="ARBA00022630"/>
    </source>
</evidence>
<dbReference type="Pfam" id="PF01494">
    <property type="entry name" value="FAD_binding_3"/>
    <property type="match status" value="2"/>
</dbReference>
<dbReference type="CDD" id="cd02440">
    <property type="entry name" value="AdoMet_MTases"/>
    <property type="match status" value="1"/>
</dbReference>
<evidence type="ECO:0000256" key="5">
    <source>
        <dbReference type="ARBA" id="ARBA00023033"/>
    </source>
</evidence>